<protein>
    <recommendedName>
        <fullName evidence="3">Hydrolase</fullName>
    </recommendedName>
</protein>
<dbReference type="PIRSF" id="PIRSF020079">
    <property type="entry name" value="UCP020079"/>
    <property type="match status" value="1"/>
</dbReference>
<keyword evidence="2" id="KW-1185">Reference proteome</keyword>
<proteinExistence type="predicted"/>
<name>A0A1T5BNZ2_9BACT</name>
<organism evidence="1 2">
    <name type="scientific">Alkalitalea saponilacus</name>
    <dbReference type="NCBI Taxonomy" id="889453"/>
    <lineage>
        <taxon>Bacteria</taxon>
        <taxon>Pseudomonadati</taxon>
        <taxon>Bacteroidota</taxon>
        <taxon>Bacteroidia</taxon>
        <taxon>Marinilabiliales</taxon>
        <taxon>Marinilabiliaceae</taxon>
        <taxon>Alkalitalea</taxon>
    </lineage>
</organism>
<dbReference type="STRING" id="889453.SAMN03080601_00568"/>
<reference evidence="1 2" key="1">
    <citation type="submission" date="2017-02" db="EMBL/GenBank/DDBJ databases">
        <authorList>
            <person name="Peterson S.W."/>
        </authorList>
    </citation>
    <scope>NUCLEOTIDE SEQUENCE [LARGE SCALE GENOMIC DNA]</scope>
    <source>
        <strain evidence="1 2">DSM 24412</strain>
    </source>
</reference>
<dbReference type="InterPro" id="IPR023214">
    <property type="entry name" value="HAD_sf"/>
</dbReference>
<evidence type="ECO:0000313" key="1">
    <source>
        <dbReference type="EMBL" id="SKB48630.1"/>
    </source>
</evidence>
<dbReference type="KEGG" id="asx:CDL62_11090"/>
<sequence>MIIAVDFDGTIVDHRYPDIGKEKFFAFETLKALQRDGHHLILWTYRGGKLLDEAVEYCRKNGVEFYAVNCSYPGEVIENDQSRKIHADLFVDDRNVGGFPGWGEIYQAINPNMSTEEHAEFRQNFEKARRRTLSGFIRYILGRE</sequence>
<dbReference type="EMBL" id="FUYV01000002">
    <property type="protein sequence ID" value="SKB48630.1"/>
    <property type="molecule type" value="Genomic_DNA"/>
</dbReference>
<dbReference type="Proteomes" id="UP000191055">
    <property type="component" value="Unassembled WGS sequence"/>
</dbReference>
<accession>A0A1T5BNZ2</accession>
<dbReference type="OrthoDB" id="5431039at2"/>
<gene>
    <name evidence="1" type="ORF">SAMN03080601_00568</name>
</gene>
<dbReference type="Gene3D" id="3.40.50.1000">
    <property type="entry name" value="HAD superfamily/HAD-like"/>
    <property type="match status" value="1"/>
</dbReference>
<evidence type="ECO:0008006" key="3">
    <source>
        <dbReference type="Google" id="ProtNLM"/>
    </source>
</evidence>
<dbReference type="NCBIfam" id="NF046079">
    <property type="entry name" value="HAD_phos_BT0820"/>
    <property type="match status" value="1"/>
</dbReference>
<dbReference type="SUPFAM" id="SSF56784">
    <property type="entry name" value="HAD-like"/>
    <property type="match status" value="1"/>
</dbReference>
<evidence type="ECO:0000313" key="2">
    <source>
        <dbReference type="Proteomes" id="UP000191055"/>
    </source>
</evidence>
<dbReference type="RefSeq" id="WP_079556364.1">
    <property type="nucleotide sequence ID" value="NZ_CP021904.1"/>
</dbReference>
<dbReference type="AlphaFoldDB" id="A0A1T5BNZ2"/>
<dbReference type="InterPro" id="IPR036412">
    <property type="entry name" value="HAD-like_sf"/>
</dbReference>
<dbReference type="InterPro" id="IPR016769">
    <property type="entry name" value="Phage_SP01_Orf1"/>
</dbReference>